<reference evidence="1" key="1">
    <citation type="journal article" date="2020" name="Stud. Mycol.">
        <title>101 Dothideomycetes genomes: a test case for predicting lifestyles and emergence of pathogens.</title>
        <authorList>
            <person name="Haridas S."/>
            <person name="Albert R."/>
            <person name="Binder M."/>
            <person name="Bloem J."/>
            <person name="Labutti K."/>
            <person name="Salamov A."/>
            <person name="Andreopoulos B."/>
            <person name="Baker S."/>
            <person name="Barry K."/>
            <person name="Bills G."/>
            <person name="Bluhm B."/>
            <person name="Cannon C."/>
            <person name="Castanera R."/>
            <person name="Culley D."/>
            <person name="Daum C."/>
            <person name="Ezra D."/>
            <person name="Gonzalez J."/>
            <person name="Henrissat B."/>
            <person name="Kuo A."/>
            <person name="Liang C."/>
            <person name="Lipzen A."/>
            <person name="Lutzoni F."/>
            <person name="Magnuson J."/>
            <person name="Mondo S."/>
            <person name="Nolan M."/>
            <person name="Ohm R."/>
            <person name="Pangilinan J."/>
            <person name="Park H.-J."/>
            <person name="Ramirez L."/>
            <person name="Alfaro M."/>
            <person name="Sun H."/>
            <person name="Tritt A."/>
            <person name="Yoshinaga Y."/>
            <person name="Zwiers L.-H."/>
            <person name="Turgeon B."/>
            <person name="Goodwin S."/>
            <person name="Spatafora J."/>
            <person name="Crous P."/>
            <person name="Grigoriev I."/>
        </authorList>
    </citation>
    <scope>NUCLEOTIDE SEQUENCE</scope>
    <source>
        <strain evidence="1">CBS 627.86</strain>
    </source>
</reference>
<dbReference type="Proteomes" id="UP000799770">
    <property type="component" value="Unassembled WGS sequence"/>
</dbReference>
<dbReference type="AlphaFoldDB" id="A0A6A5Z4H6"/>
<evidence type="ECO:0000313" key="2">
    <source>
        <dbReference type="Proteomes" id="UP000799770"/>
    </source>
</evidence>
<name>A0A6A5Z4H6_9PLEO</name>
<proteinExistence type="predicted"/>
<evidence type="ECO:0000313" key="1">
    <source>
        <dbReference type="EMBL" id="KAF2114330.1"/>
    </source>
</evidence>
<accession>A0A6A5Z4H6</accession>
<sequence>MRDFESLFYRLKELHGKVEPPRRTLDLIRFYSNGAPCCITHCHQAAQRRNLENDLVATEHNTLCQVLLVELDHDSLPPPWVLDVVGLGLDLEPTVWAYLNSRSSHLEALQDFRPRSWIKRDNIIIVNQDAFMLLDEIHGIRPRTGVIFMAPDSRRRVTNSPGDLAYTIMHPANGPSATFANDYPWLEDHGDESAKACAIRRWLLSNSSKQPINAQDILLNCLEAMLRWQISEPPKSVPQYSDFDGRVSLRYAPELPMERPLRWMWQDLRGDVDERRKTLFALPTFVGNNFDTRDDDFKRRCVNLDNMYSQYVKELEVEEARLRDHIELISSG</sequence>
<organism evidence="1 2">
    <name type="scientific">Lophiotrema nucula</name>
    <dbReference type="NCBI Taxonomy" id="690887"/>
    <lineage>
        <taxon>Eukaryota</taxon>
        <taxon>Fungi</taxon>
        <taxon>Dikarya</taxon>
        <taxon>Ascomycota</taxon>
        <taxon>Pezizomycotina</taxon>
        <taxon>Dothideomycetes</taxon>
        <taxon>Pleosporomycetidae</taxon>
        <taxon>Pleosporales</taxon>
        <taxon>Lophiotremataceae</taxon>
        <taxon>Lophiotrema</taxon>
    </lineage>
</organism>
<protein>
    <submittedName>
        <fullName evidence="1">Uncharacterized protein</fullName>
    </submittedName>
</protein>
<gene>
    <name evidence="1" type="ORF">BDV96DRAFT_600313</name>
</gene>
<dbReference type="EMBL" id="ML977325">
    <property type="protein sequence ID" value="KAF2114330.1"/>
    <property type="molecule type" value="Genomic_DNA"/>
</dbReference>
<dbReference type="OrthoDB" id="10598896at2759"/>
<keyword evidence="2" id="KW-1185">Reference proteome</keyword>